<evidence type="ECO:0000313" key="5">
    <source>
        <dbReference type="EMBL" id="WTW66783.1"/>
    </source>
</evidence>
<dbReference type="SUPFAM" id="SSF51735">
    <property type="entry name" value="NAD(P)-binding Rossmann-fold domains"/>
    <property type="match status" value="1"/>
</dbReference>
<evidence type="ECO:0000256" key="1">
    <source>
        <dbReference type="ARBA" id="ARBA00007637"/>
    </source>
</evidence>
<evidence type="ECO:0000256" key="3">
    <source>
        <dbReference type="ARBA" id="ARBA00023027"/>
    </source>
</evidence>
<organism evidence="5">
    <name type="scientific">Streptomyces sp. NBC_00008</name>
    <dbReference type="NCBI Taxonomy" id="2903610"/>
    <lineage>
        <taxon>Bacteria</taxon>
        <taxon>Bacillati</taxon>
        <taxon>Actinomycetota</taxon>
        <taxon>Actinomycetes</taxon>
        <taxon>Kitasatosporales</taxon>
        <taxon>Streptomycetaceae</taxon>
        <taxon>Streptomyces</taxon>
    </lineage>
</organism>
<dbReference type="InterPro" id="IPR036291">
    <property type="entry name" value="NAD(P)-bd_dom_sf"/>
</dbReference>
<dbReference type="GO" id="GO:0016491">
    <property type="term" value="F:oxidoreductase activity"/>
    <property type="evidence" value="ECO:0007669"/>
    <property type="project" value="UniProtKB-KW"/>
</dbReference>
<keyword evidence="3" id="KW-0520">NAD</keyword>
<sequence>MNERTERAATAGTGPAPTVLVTGAAGGIGRTVVAHLVGAGYRVVGADRERGDAGEGCAAFVAGDLADAKNVTECFTTAREAAGEAGLAGVVHLAAYPAPGIVAEDETLRANVLAAYLVYQEAGRTGVPRVVAASSASAVGLAWADRELHPVYVPVDEEHPNLTVDSYGLSKVMSEEAAAFTTRRWGTTTVMLRFPFVGAGERLGERLDEVHRDPAGNRRELWGWLHTEDAAASVAAALNADLDGHHVVNICASDSASLEPSLGLLAAHHPDARVREGFGGHDAFFDTTRSRELLGFTASRTWR</sequence>
<name>A0AAU2VH02_9ACTN</name>
<reference evidence="5" key="1">
    <citation type="submission" date="2022-10" db="EMBL/GenBank/DDBJ databases">
        <title>The complete genomes of actinobacterial strains from the NBC collection.</title>
        <authorList>
            <person name="Joergensen T.S."/>
            <person name="Alvarez Arevalo M."/>
            <person name="Sterndorff E.B."/>
            <person name="Faurdal D."/>
            <person name="Vuksanovic O."/>
            <person name="Mourched A.-S."/>
            <person name="Charusanti P."/>
            <person name="Shaw S."/>
            <person name="Blin K."/>
            <person name="Weber T."/>
        </authorList>
    </citation>
    <scope>NUCLEOTIDE SEQUENCE</scope>
    <source>
        <strain evidence="5">NBC_00008</strain>
    </source>
</reference>
<proteinExistence type="inferred from homology"/>
<gene>
    <name evidence="5" type="ORF">OG398_00120</name>
</gene>
<comment type="similarity">
    <text evidence="1">Belongs to the NAD(P)-dependent epimerase/dehydratase family.</text>
</comment>
<dbReference type="PANTHER" id="PTHR43103">
    <property type="entry name" value="NUCLEOSIDE-DIPHOSPHATE-SUGAR EPIMERASE"/>
    <property type="match status" value="1"/>
</dbReference>
<dbReference type="Pfam" id="PF01370">
    <property type="entry name" value="Epimerase"/>
    <property type="match status" value="1"/>
</dbReference>
<dbReference type="Gene3D" id="3.40.50.720">
    <property type="entry name" value="NAD(P)-binding Rossmann-like Domain"/>
    <property type="match status" value="1"/>
</dbReference>
<dbReference type="InterPro" id="IPR001509">
    <property type="entry name" value="Epimerase_deHydtase"/>
</dbReference>
<dbReference type="AlphaFoldDB" id="A0AAU2VH02"/>
<accession>A0AAU2VH02</accession>
<feature type="domain" description="NAD-dependent epimerase/dehydratase" evidence="4">
    <location>
        <begin position="19"/>
        <end position="251"/>
    </location>
</feature>
<dbReference type="EMBL" id="CP108313">
    <property type="protein sequence ID" value="WTW66783.1"/>
    <property type="molecule type" value="Genomic_DNA"/>
</dbReference>
<keyword evidence="2" id="KW-0560">Oxidoreductase</keyword>
<protein>
    <submittedName>
        <fullName evidence="5">NAD(P)-dependent oxidoreductase</fullName>
    </submittedName>
</protein>
<evidence type="ECO:0000256" key="2">
    <source>
        <dbReference type="ARBA" id="ARBA00023002"/>
    </source>
</evidence>
<dbReference type="PANTHER" id="PTHR43103:SF5">
    <property type="entry name" value="4-EPIMERASE, PUTATIVE (AFU_ORTHOLOGUE AFUA_7G00360)-RELATED"/>
    <property type="match status" value="1"/>
</dbReference>
<evidence type="ECO:0000259" key="4">
    <source>
        <dbReference type="Pfam" id="PF01370"/>
    </source>
</evidence>